<feature type="transmembrane region" description="Helical" evidence="1">
    <location>
        <begin position="19"/>
        <end position="49"/>
    </location>
</feature>
<keyword evidence="1" id="KW-0472">Membrane</keyword>
<comment type="caution">
    <text evidence="2">The sequence shown here is derived from an EMBL/GenBank/DDBJ whole genome shotgun (WGS) entry which is preliminary data.</text>
</comment>
<proteinExistence type="predicted"/>
<keyword evidence="1" id="KW-1133">Transmembrane helix</keyword>
<dbReference type="AlphaFoldDB" id="A0A179D6V5"/>
<gene>
    <name evidence="2" type="ORF">TDIS_0342</name>
</gene>
<dbReference type="STRING" id="999894.TDIS_0342"/>
<evidence type="ECO:0008006" key="4">
    <source>
        <dbReference type="Google" id="ProtNLM"/>
    </source>
</evidence>
<keyword evidence="3" id="KW-1185">Reference proteome</keyword>
<organism evidence="2 3">
    <name type="scientific">Thermosulfurimonas dismutans</name>
    <dbReference type="NCBI Taxonomy" id="999894"/>
    <lineage>
        <taxon>Bacteria</taxon>
        <taxon>Pseudomonadati</taxon>
        <taxon>Thermodesulfobacteriota</taxon>
        <taxon>Thermodesulfobacteria</taxon>
        <taxon>Thermodesulfobacteriales</taxon>
        <taxon>Thermodesulfobacteriaceae</taxon>
        <taxon>Thermosulfurimonas</taxon>
    </lineage>
</organism>
<keyword evidence="1" id="KW-0812">Transmembrane</keyword>
<feature type="transmembrane region" description="Helical" evidence="1">
    <location>
        <begin position="70"/>
        <end position="91"/>
    </location>
</feature>
<name>A0A179D6V5_9BACT</name>
<sequence>MKISVRKEVLSLNNIVKRFLLGCIAIWIPCLEFFCMQEMFFCFFIFLLFCLYTLKNCSYLIKSYSNTPDFLLASLFVFLVAYFFMSIFAGLEELTMFVPFWIVSGLV</sequence>
<accession>A0A179D6V5</accession>
<dbReference type="EMBL" id="LWLG01000001">
    <property type="protein sequence ID" value="OAQ21824.1"/>
    <property type="molecule type" value="Genomic_DNA"/>
</dbReference>
<protein>
    <recommendedName>
        <fullName evidence="4">Phosphatidate cytidylyltransferase</fullName>
    </recommendedName>
</protein>
<evidence type="ECO:0000256" key="1">
    <source>
        <dbReference type="SAM" id="Phobius"/>
    </source>
</evidence>
<reference evidence="2 3" key="1">
    <citation type="submission" date="2016-04" db="EMBL/GenBank/DDBJ databases">
        <title>Genome analysis of Thermosulfurimonas dismutans, the first thermophilic sulfur-disproportionating bacterium of the phylum Thermodesulfobacteria.</title>
        <authorList>
            <person name="Mardanov A.V."/>
            <person name="Beletsky A.V."/>
            <person name="Kadnikov V.V."/>
            <person name="Slobodkin A.I."/>
            <person name="Ravin N.V."/>
        </authorList>
    </citation>
    <scope>NUCLEOTIDE SEQUENCE [LARGE SCALE GENOMIC DNA]</scope>
    <source>
        <strain evidence="2 3">S95</strain>
    </source>
</reference>
<evidence type="ECO:0000313" key="2">
    <source>
        <dbReference type="EMBL" id="OAQ21824.1"/>
    </source>
</evidence>
<dbReference type="Proteomes" id="UP000078390">
    <property type="component" value="Unassembled WGS sequence"/>
</dbReference>
<evidence type="ECO:0000313" key="3">
    <source>
        <dbReference type="Proteomes" id="UP000078390"/>
    </source>
</evidence>